<organism evidence="11 12">
    <name type="scientific">Methylocystis echinoides</name>
    <dbReference type="NCBI Taxonomy" id="29468"/>
    <lineage>
        <taxon>Bacteria</taxon>
        <taxon>Pseudomonadati</taxon>
        <taxon>Pseudomonadota</taxon>
        <taxon>Alphaproteobacteria</taxon>
        <taxon>Hyphomicrobiales</taxon>
        <taxon>Methylocystaceae</taxon>
        <taxon>Methylocystis</taxon>
    </lineage>
</organism>
<proteinExistence type="inferred from homology"/>
<comment type="similarity">
    <text evidence="2">Belongs to the bacterial sugar transferase family.</text>
</comment>
<evidence type="ECO:0000256" key="5">
    <source>
        <dbReference type="ARBA" id="ARBA00022692"/>
    </source>
</evidence>
<comment type="caution">
    <text evidence="11">The sequence shown here is derived from an EMBL/GenBank/DDBJ whole genome shotgun (WGS) entry which is preliminary data.</text>
</comment>
<reference evidence="11" key="1">
    <citation type="journal article" date="2023" name="Int. J. Syst. Evol. Microbiol.">
        <title>Methylocystis iwaonis sp. nov., a type II methane-oxidizing bacterium from surface soil of a rice paddy field in Japan, and emended description of the genus Methylocystis (ex Whittenbury et al. 1970) Bowman et al. 1993.</title>
        <authorList>
            <person name="Kaise H."/>
            <person name="Sawadogo J.B."/>
            <person name="Alam M.S."/>
            <person name="Ueno C."/>
            <person name="Dianou D."/>
            <person name="Shinjo R."/>
            <person name="Asakawa S."/>
        </authorList>
    </citation>
    <scope>NUCLEOTIDE SEQUENCE</scope>
    <source>
        <strain evidence="11">LMG27198</strain>
    </source>
</reference>
<evidence type="ECO:0000313" key="11">
    <source>
        <dbReference type="EMBL" id="GLI96157.1"/>
    </source>
</evidence>
<dbReference type="GO" id="GO:0000271">
    <property type="term" value="P:polysaccharide biosynthetic process"/>
    <property type="evidence" value="ECO:0007669"/>
    <property type="project" value="UniProtKB-KW"/>
</dbReference>
<evidence type="ECO:0000256" key="4">
    <source>
        <dbReference type="ARBA" id="ARBA00022679"/>
    </source>
</evidence>
<keyword evidence="7 9" id="KW-0472">Membrane</keyword>
<comment type="subcellular location">
    <subcellularLocation>
        <location evidence="1">Cell membrane</location>
    </subcellularLocation>
</comment>
<feature type="transmembrane region" description="Helical" evidence="9">
    <location>
        <begin position="70"/>
        <end position="94"/>
    </location>
</feature>
<evidence type="ECO:0000256" key="1">
    <source>
        <dbReference type="ARBA" id="ARBA00004236"/>
    </source>
</evidence>
<dbReference type="GO" id="GO:0016780">
    <property type="term" value="F:phosphotransferase activity, for other substituted phosphate groups"/>
    <property type="evidence" value="ECO:0007669"/>
    <property type="project" value="TreeGrafter"/>
</dbReference>
<dbReference type="Proteomes" id="UP001144323">
    <property type="component" value="Unassembled WGS sequence"/>
</dbReference>
<dbReference type="AlphaFoldDB" id="A0A9W6LV31"/>
<keyword evidence="8" id="KW-0270">Exopolysaccharide synthesis</keyword>
<dbReference type="PANTHER" id="PTHR30576:SF4">
    <property type="entry name" value="UNDECAPRENYL-PHOSPHATE GALACTOSE PHOSPHOTRANSFERASE"/>
    <property type="match status" value="1"/>
</dbReference>
<evidence type="ECO:0000256" key="2">
    <source>
        <dbReference type="ARBA" id="ARBA00006464"/>
    </source>
</evidence>
<protein>
    <submittedName>
        <fullName evidence="11">Exopolysaccharide biosynthesis protein</fullName>
    </submittedName>
</protein>
<dbReference type="PANTHER" id="PTHR30576">
    <property type="entry name" value="COLANIC BIOSYNTHESIS UDP-GLUCOSE LIPID CARRIER TRANSFERASE"/>
    <property type="match status" value="1"/>
</dbReference>
<keyword evidence="3" id="KW-1003">Cell membrane</keyword>
<keyword evidence="12" id="KW-1185">Reference proteome</keyword>
<evidence type="ECO:0000256" key="7">
    <source>
        <dbReference type="ARBA" id="ARBA00023136"/>
    </source>
</evidence>
<keyword evidence="6 9" id="KW-1133">Transmembrane helix</keyword>
<sequence>MKQADVYHDLGGHIAMQQALNAGSLAQVIGQAPGHLVEVADVAVEKIVPEAPFVVRKLRFDWAAKRGLDVSVAVTALFLLLPLLLLIAFMIWATDRKAPIFRHMRIGRDGQRFGCLKFRSMVTDGDDVLAAHLAANPLAQAEWAATHKLTDDPRITPIGQVLRKTSLDELPQLWNVLRGEMSLVGPRPIVQAEIPRYGHAFVTCFAVPPGVTGLWQVSGRSNTTYAERVALDLDYATRWSLRRDLLIMLRTIPAVLEQRGSK</sequence>
<evidence type="ECO:0000256" key="9">
    <source>
        <dbReference type="SAM" id="Phobius"/>
    </source>
</evidence>
<keyword evidence="5 9" id="KW-0812">Transmembrane</keyword>
<dbReference type="RefSeq" id="WP_281807325.1">
    <property type="nucleotide sequence ID" value="NZ_BSEC01000008.1"/>
</dbReference>
<evidence type="ECO:0000313" key="12">
    <source>
        <dbReference type="Proteomes" id="UP001144323"/>
    </source>
</evidence>
<keyword evidence="4" id="KW-0808">Transferase</keyword>
<evidence type="ECO:0000256" key="3">
    <source>
        <dbReference type="ARBA" id="ARBA00022475"/>
    </source>
</evidence>
<evidence type="ECO:0000256" key="8">
    <source>
        <dbReference type="ARBA" id="ARBA00023169"/>
    </source>
</evidence>
<name>A0A9W6LV31_9HYPH</name>
<evidence type="ECO:0000259" key="10">
    <source>
        <dbReference type="Pfam" id="PF02397"/>
    </source>
</evidence>
<dbReference type="GO" id="GO:0005886">
    <property type="term" value="C:plasma membrane"/>
    <property type="evidence" value="ECO:0007669"/>
    <property type="project" value="UniProtKB-SubCell"/>
</dbReference>
<feature type="domain" description="Bacterial sugar transferase" evidence="10">
    <location>
        <begin position="65"/>
        <end position="256"/>
    </location>
</feature>
<dbReference type="InterPro" id="IPR003362">
    <property type="entry name" value="Bact_transf"/>
</dbReference>
<gene>
    <name evidence="11" type="primary">exoY_2</name>
    <name evidence="11" type="ORF">LMG27198_51500</name>
</gene>
<evidence type="ECO:0000256" key="6">
    <source>
        <dbReference type="ARBA" id="ARBA00022989"/>
    </source>
</evidence>
<accession>A0A9W6LV31</accession>
<dbReference type="EMBL" id="BSEC01000008">
    <property type="protein sequence ID" value="GLI96157.1"/>
    <property type="molecule type" value="Genomic_DNA"/>
</dbReference>
<dbReference type="Pfam" id="PF02397">
    <property type="entry name" value="Bac_transf"/>
    <property type="match status" value="1"/>
</dbReference>